<protein>
    <submittedName>
        <fullName evidence="1">Short C-terminal domain</fullName>
    </submittedName>
</protein>
<reference evidence="1" key="1">
    <citation type="journal article" date="2021" name="Proc. Natl. Acad. Sci. U.S.A.">
        <title>A Catalog of Tens of Thousands of Viruses from Human Metagenomes Reveals Hidden Associations with Chronic Diseases.</title>
        <authorList>
            <person name="Tisza M.J."/>
            <person name="Buck C.B."/>
        </authorList>
    </citation>
    <scope>NUCLEOTIDE SEQUENCE</scope>
    <source>
        <strain evidence="1">Ct3o911</strain>
    </source>
</reference>
<accession>A0A8S5LK59</accession>
<sequence>MEVTPFVASLSRLYKGGRIGTATILALKEAGKISEDEYRLIIKTKGV</sequence>
<name>A0A8S5LK59_9CAUD</name>
<evidence type="ECO:0000313" key="1">
    <source>
        <dbReference type="EMBL" id="DAD70224.1"/>
    </source>
</evidence>
<proteinExistence type="predicted"/>
<organism evidence="1">
    <name type="scientific">Siphoviridae sp. ct3o911</name>
    <dbReference type="NCBI Taxonomy" id="2827560"/>
    <lineage>
        <taxon>Viruses</taxon>
        <taxon>Duplodnaviria</taxon>
        <taxon>Heunggongvirae</taxon>
        <taxon>Uroviricota</taxon>
        <taxon>Caudoviricetes</taxon>
    </lineage>
</organism>
<dbReference type="EMBL" id="BK015861">
    <property type="protein sequence ID" value="DAD70224.1"/>
    <property type="molecule type" value="Genomic_DNA"/>
</dbReference>